<evidence type="ECO:0000259" key="3">
    <source>
        <dbReference type="PROSITE" id="PS50902"/>
    </source>
</evidence>
<comment type="caution">
    <text evidence="4">The sequence shown here is derived from an EMBL/GenBank/DDBJ whole genome shotgun (WGS) entry which is preliminary data.</text>
</comment>
<evidence type="ECO:0000256" key="1">
    <source>
        <dbReference type="ARBA" id="ARBA00022630"/>
    </source>
</evidence>
<dbReference type="Pfam" id="PF00258">
    <property type="entry name" value="Flavodoxin_1"/>
    <property type="match status" value="1"/>
</dbReference>
<sequence length="164" mass="17347">MSQPPTLLIVWHSRTGTARAMAQAAADAARAEGEVRMLAADEAHPEDLLAASGYLFVCPENLASMTGAMKEFFDQSYYPLLGRIEGRPYAAMVAAGSDGAGAVRQIERISTGWRLKRIAESLIVCTHAQTPEQIAAPKLPDEAALARCGELGAMIGAGLAMGIF</sequence>
<reference evidence="4 5" key="1">
    <citation type="submission" date="2018-05" db="EMBL/GenBank/DDBJ databases">
        <title>Genomic Encyclopedia of Type Strains, Phase IV (KMG-IV): sequencing the most valuable type-strain genomes for metagenomic binning, comparative biology and taxonomic classification.</title>
        <authorList>
            <person name="Goeker M."/>
        </authorList>
    </citation>
    <scope>NUCLEOTIDE SEQUENCE [LARGE SCALE GENOMIC DNA]</scope>
    <source>
        <strain evidence="4 5">DSM 3183</strain>
    </source>
</reference>
<evidence type="ECO:0000256" key="2">
    <source>
        <dbReference type="ARBA" id="ARBA00022643"/>
    </source>
</evidence>
<gene>
    <name evidence="4" type="ORF">C7451_101485</name>
</gene>
<evidence type="ECO:0000313" key="4">
    <source>
        <dbReference type="EMBL" id="PXW79417.1"/>
    </source>
</evidence>
<feature type="domain" description="Flavodoxin-like" evidence="3">
    <location>
        <begin position="7"/>
        <end position="164"/>
    </location>
</feature>
<dbReference type="Proteomes" id="UP000248014">
    <property type="component" value="Unassembled WGS sequence"/>
</dbReference>
<dbReference type="OrthoDB" id="5736081at2"/>
<keyword evidence="1" id="KW-0285">Flavoprotein</keyword>
<accession>A0A2V3VCH2</accession>
<keyword evidence="2" id="KW-0288">FMN</keyword>
<dbReference type="EMBL" id="QJJM01000001">
    <property type="protein sequence ID" value="PXW79417.1"/>
    <property type="molecule type" value="Genomic_DNA"/>
</dbReference>
<organism evidence="4 5">
    <name type="scientific">Blastomonas natatoria</name>
    <dbReference type="NCBI Taxonomy" id="34015"/>
    <lineage>
        <taxon>Bacteria</taxon>
        <taxon>Pseudomonadati</taxon>
        <taxon>Pseudomonadota</taxon>
        <taxon>Alphaproteobacteria</taxon>
        <taxon>Sphingomonadales</taxon>
        <taxon>Sphingomonadaceae</taxon>
        <taxon>Blastomonas</taxon>
    </lineage>
</organism>
<name>A0A2V3VCH2_9SPHN</name>
<dbReference type="AlphaFoldDB" id="A0A2V3VCH2"/>
<dbReference type="InterPro" id="IPR029039">
    <property type="entry name" value="Flavoprotein-like_sf"/>
</dbReference>
<dbReference type="RefSeq" id="WP_110297347.1">
    <property type="nucleotide sequence ID" value="NZ_QJJM01000001.1"/>
</dbReference>
<dbReference type="PROSITE" id="PS50902">
    <property type="entry name" value="FLAVODOXIN_LIKE"/>
    <property type="match status" value="1"/>
</dbReference>
<evidence type="ECO:0000313" key="5">
    <source>
        <dbReference type="Proteomes" id="UP000248014"/>
    </source>
</evidence>
<dbReference type="InterPro" id="IPR008254">
    <property type="entry name" value="Flavodoxin/NO_synth"/>
</dbReference>
<dbReference type="GO" id="GO:0010181">
    <property type="term" value="F:FMN binding"/>
    <property type="evidence" value="ECO:0007669"/>
    <property type="project" value="InterPro"/>
</dbReference>
<protein>
    <submittedName>
        <fullName evidence="4">NADPH-dependent FMN reductase</fullName>
    </submittedName>
</protein>
<dbReference type="SUPFAM" id="SSF52218">
    <property type="entry name" value="Flavoproteins"/>
    <property type="match status" value="1"/>
</dbReference>
<keyword evidence="5" id="KW-1185">Reference proteome</keyword>
<proteinExistence type="predicted"/>
<dbReference type="Gene3D" id="3.40.50.360">
    <property type="match status" value="1"/>
</dbReference>